<keyword evidence="8" id="KW-1185">Reference proteome</keyword>
<feature type="region of interest" description="Disordered" evidence="5">
    <location>
        <begin position="1"/>
        <end position="29"/>
    </location>
</feature>
<dbReference type="SMART" id="SM01012">
    <property type="entry name" value="ANTAR"/>
    <property type="match status" value="1"/>
</dbReference>
<keyword evidence="1" id="KW-0808">Transferase</keyword>
<keyword evidence="4" id="KW-0804">Transcription</keyword>
<dbReference type="InterPro" id="IPR003018">
    <property type="entry name" value="GAF"/>
</dbReference>
<dbReference type="PIRSF" id="PIRSF036625">
    <property type="entry name" value="GAF_ANTAR"/>
    <property type="match status" value="1"/>
</dbReference>
<comment type="caution">
    <text evidence="7">The sequence shown here is derived from an EMBL/GenBank/DDBJ whole genome shotgun (WGS) entry which is preliminary data.</text>
</comment>
<evidence type="ECO:0000256" key="4">
    <source>
        <dbReference type="ARBA" id="ARBA00023163"/>
    </source>
</evidence>
<dbReference type="InterPro" id="IPR036388">
    <property type="entry name" value="WH-like_DNA-bd_sf"/>
</dbReference>
<dbReference type="SUPFAM" id="SSF55781">
    <property type="entry name" value="GAF domain-like"/>
    <property type="match status" value="1"/>
</dbReference>
<keyword evidence="2" id="KW-0418">Kinase</keyword>
<dbReference type="Gene3D" id="1.10.10.10">
    <property type="entry name" value="Winged helix-like DNA-binding domain superfamily/Winged helix DNA-binding domain"/>
    <property type="match status" value="1"/>
</dbReference>
<dbReference type="GO" id="GO:0016301">
    <property type="term" value="F:kinase activity"/>
    <property type="evidence" value="ECO:0007669"/>
    <property type="project" value="UniProtKB-KW"/>
</dbReference>
<dbReference type="SUPFAM" id="SSF52172">
    <property type="entry name" value="CheY-like"/>
    <property type="match status" value="1"/>
</dbReference>
<evidence type="ECO:0000256" key="5">
    <source>
        <dbReference type="SAM" id="MobiDB-lite"/>
    </source>
</evidence>
<feature type="compositionally biased region" description="Polar residues" evidence="5">
    <location>
        <begin position="10"/>
        <end position="22"/>
    </location>
</feature>
<evidence type="ECO:0000259" key="6">
    <source>
        <dbReference type="PROSITE" id="PS50921"/>
    </source>
</evidence>
<sequence length="264" mass="28463">MTFPAADQGPQPTGPTQLNSTAPRDPRPAPILEEDRLENLVVELHEAPDVQQTMDRFLAFAVDFLACDHATIALRHRARITAAAATDDASHAALLAQLQCGEGPCLTAISTGLSVLVPDTARETRWPLWVRQVAARGRSIFAIPLTASSSTFGALTLIGDQPHSFDAEDARAPRVATYGAVAIASARQHDSLLEAVETGQRIGQAIGILRERYSIDDGRAFEILKRYSQDSNNKLRNVAQHLLDTGQLPTAGRNCRHNSTDGAS</sequence>
<dbReference type="InterPro" id="IPR012074">
    <property type="entry name" value="GAF_ANTAR"/>
</dbReference>
<dbReference type="Gene3D" id="3.30.450.40">
    <property type="match status" value="1"/>
</dbReference>
<dbReference type="AlphaFoldDB" id="A0A4R6KDW0"/>
<evidence type="ECO:0000256" key="1">
    <source>
        <dbReference type="ARBA" id="ARBA00022679"/>
    </source>
</evidence>
<reference evidence="7 8" key="1">
    <citation type="submission" date="2019-03" db="EMBL/GenBank/DDBJ databases">
        <title>Genomic Encyclopedia of Type Strains, Phase III (KMG-III): the genomes of soil and plant-associated and newly described type strains.</title>
        <authorList>
            <person name="Whitman W."/>
        </authorList>
    </citation>
    <scope>NUCLEOTIDE SEQUENCE [LARGE SCALE GENOMIC DNA]</scope>
    <source>
        <strain evidence="7 8">VKM Ac-2527</strain>
    </source>
</reference>
<dbReference type="Pfam" id="PF13185">
    <property type="entry name" value="GAF_2"/>
    <property type="match status" value="1"/>
</dbReference>
<evidence type="ECO:0000256" key="2">
    <source>
        <dbReference type="ARBA" id="ARBA00022777"/>
    </source>
</evidence>
<dbReference type="PROSITE" id="PS50921">
    <property type="entry name" value="ANTAR"/>
    <property type="match status" value="1"/>
</dbReference>
<proteinExistence type="predicted"/>
<keyword evidence="3" id="KW-0805">Transcription regulation</keyword>
<dbReference type="SMART" id="SM00065">
    <property type="entry name" value="GAF"/>
    <property type="match status" value="1"/>
</dbReference>
<accession>A0A4R6KDW0</accession>
<dbReference type="Pfam" id="PF03861">
    <property type="entry name" value="ANTAR"/>
    <property type="match status" value="1"/>
</dbReference>
<name>A0A4R6KDW0_9ACTN</name>
<evidence type="ECO:0000313" key="8">
    <source>
        <dbReference type="Proteomes" id="UP000295388"/>
    </source>
</evidence>
<evidence type="ECO:0000256" key="3">
    <source>
        <dbReference type="ARBA" id="ARBA00023015"/>
    </source>
</evidence>
<dbReference type="InterPro" id="IPR029016">
    <property type="entry name" value="GAF-like_dom_sf"/>
</dbReference>
<organism evidence="7 8">
    <name type="scientific">Kribbella caucasensis</name>
    <dbReference type="NCBI Taxonomy" id="2512215"/>
    <lineage>
        <taxon>Bacteria</taxon>
        <taxon>Bacillati</taxon>
        <taxon>Actinomycetota</taxon>
        <taxon>Actinomycetes</taxon>
        <taxon>Propionibacteriales</taxon>
        <taxon>Kribbellaceae</taxon>
        <taxon>Kribbella</taxon>
    </lineage>
</organism>
<dbReference type="OrthoDB" id="3820533at2"/>
<protein>
    <submittedName>
        <fullName evidence="7">GAF domain-containing protein</fullName>
    </submittedName>
</protein>
<dbReference type="GO" id="GO:0003723">
    <property type="term" value="F:RNA binding"/>
    <property type="evidence" value="ECO:0007669"/>
    <property type="project" value="InterPro"/>
</dbReference>
<dbReference type="InterPro" id="IPR005561">
    <property type="entry name" value="ANTAR"/>
</dbReference>
<dbReference type="EMBL" id="SNWQ01000008">
    <property type="protein sequence ID" value="TDO47996.1"/>
    <property type="molecule type" value="Genomic_DNA"/>
</dbReference>
<dbReference type="RefSeq" id="WP_133801417.1">
    <property type="nucleotide sequence ID" value="NZ_SNWQ01000008.1"/>
</dbReference>
<dbReference type="InterPro" id="IPR011006">
    <property type="entry name" value="CheY-like_superfamily"/>
</dbReference>
<gene>
    <name evidence="7" type="ORF">EV643_108313</name>
</gene>
<evidence type="ECO:0000313" key="7">
    <source>
        <dbReference type="EMBL" id="TDO47996.1"/>
    </source>
</evidence>
<feature type="domain" description="ANTAR" evidence="6">
    <location>
        <begin position="182"/>
        <end position="243"/>
    </location>
</feature>
<dbReference type="Proteomes" id="UP000295388">
    <property type="component" value="Unassembled WGS sequence"/>
</dbReference>